<comment type="caution">
    <text evidence="1">The sequence shown here is derived from an EMBL/GenBank/DDBJ whole genome shotgun (WGS) entry which is preliminary data.</text>
</comment>
<organism evidence="1 2">
    <name type="scientific">Racocetra persica</name>
    <dbReference type="NCBI Taxonomy" id="160502"/>
    <lineage>
        <taxon>Eukaryota</taxon>
        <taxon>Fungi</taxon>
        <taxon>Fungi incertae sedis</taxon>
        <taxon>Mucoromycota</taxon>
        <taxon>Glomeromycotina</taxon>
        <taxon>Glomeromycetes</taxon>
        <taxon>Diversisporales</taxon>
        <taxon>Gigasporaceae</taxon>
        <taxon>Racocetra</taxon>
    </lineage>
</organism>
<feature type="non-terminal residue" evidence="1">
    <location>
        <position position="1"/>
    </location>
</feature>
<evidence type="ECO:0000313" key="1">
    <source>
        <dbReference type="EMBL" id="CAG8653227.1"/>
    </source>
</evidence>
<gene>
    <name evidence="1" type="ORF">RPERSI_LOCUS7967</name>
</gene>
<sequence length="67" mass="7328">NIKLTIGYLASILAPILASILVPTLASILSSNTKYQYFTNAFAYKYMIINKDPTPNRSTVCDAAAKE</sequence>
<protein>
    <submittedName>
        <fullName evidence="1">2529_t:CDS:1</fullName>
    </submittedName>
</protein>
<keyword evidence="2" id="KW-1185">Reference proteome</keyword>
<evidence type="ECO:0000313" key="2">
    <source>
        <dbReference type="Proteomes" id="UP000789920"/>
    </source>
</evidence>
<dbReference type="EMBL" id="CAJVQC010013982">
    <property type="protein sequence ID" value="CAG8653227.1"/>
    <property type="molecule type" value="Genomic_DNA"/>
</dbReference>
<reference evidence="1" key="1">
    <citation type="submission" date="2021-06" db="EMBL/GenBank/DDBJ databases">
        <authorList>
            <person name="Kallberg Y."/>
            <person name="Tangrot J."/>
            <person name="Rosling A."/>
        </authorList>
    </citation>
    <scope>NUCLEOTIDE SEQUENCE</scope>
    <source>
        <strain evidence="1">MA461A</strain>
    </source>
</reference>
<accession>A0ACA9NGD1</accession>
<name>A0ACA9NGD1_9GLOM</name>
<proteinExistence type="predicted"/>
<dbReference type="Proteomes" id="UP000789920">
    <property type="component" value="Unassembled WGS sequence"/>
</dbReference>